<dbReference type="PANTHER" id="PTHR46425">
    <property type="entry name" value="TRANSCRIPTION TERMINATION FACTOR RHO"/>
    <property type="match status" value="1"/>
</dbReference>
<dbReference type="Gene3D" id="2.40.50.140">
    <property type="entry name" value="Nucleic acid-binding proteins"/>
    <property type="match status" value="1"/>
</dbReference>
<evidence type="ECO:0000256" key="1">
    <source>
        <dbReference type="SAM" id="MobiDB-lite"/>
    </source>
</evidence>
<evidence type="ECO:0000313" key="3">
    <source>
        <dbReference type="EMBL" id="CAK9250362.1"/>
    </source>
</evidence>
<dbReference type="Proteomes" id="UP001497444">
    <property type="component" value="Unassembled WGS sequence"/>
</dbReference>
<evidence type="ECO:0000259" key="2">
    <source>
        <dbReference type="Pfam" id="PF07497"/>
    </source>
</evidence>
<feature type="region of interest" description="Disordered" evidence="1">
    <location>
        <begin position="111"/>
        <end position="138"/>
    </location>
</feature>
<comment type="caution">
    <text evidence="3">The sequence shown here is derived from an EMBL/GenBank/DDBJ whole genome shotgun (WGS) entry which is preliminary data.</text>
</comment>
<dbReference type="InterPro" id="IPR004665">
    <property type="entry name" value="Term_rho"/>
</dbReference>
<feature type="compositionally biased region" description="Basic and acidic residues" evidence="1">
    <location>
        <begin position="127"/>
        <end position="138"/>
    </location>
</feature>
<dbReference type="PANTHER" id="PTHR46425:SF1">
    <property type="entry name" value="TRANSCRIPTION TERMINATION FACTOR RHO"/>
    <property type="match status" value="1"/>
</dbReference>
<dbReference type="InterPro" id="IPR012340">
    <property type="entry name" value="NA-bd_OB-fold"/>
</dbReference>
<sequence>MASDFFAPQITTTFQVPMTFTSRLPKFDVSDFAPAIPSAGSVRAPKEGERYFALLKVEQVNFQTPEMNAEKVLFDNLTPLYPNKRIGLEHQPTVYSTRIIDMMGSAWQRPALPDRRTSSRRQNCSDARYRQCDHHQSS</sequence>
<evidence type="ECO:0000313" key="4">
    <source>
        <dbReference type="Proteomes" id="UP001497444"/>
    </source>
</evidence>
<feature type="domain" description="Rho RNA-BD" evidence="2">
    <location>
        <begin position="39"/>
        <end position="66"/>
    </location>
</feature>
<proteinExistence type="predicted"/>
<gene>
    <name evidence="3" type="ORF">CSSPJE1EN1_LOCUS25740</name>
</gene>
<keyword evidence="4" id="KW-1185">Reference proteome</keyword>
<dbReference type="InterPro" id="IPR011113">
    <property type="entry name" value="Rho_RNA-bd"/>
</dbReference>
<reference evidence="3" key="1">
    <citation type="submission" date="2024-02" db="EMBL/GenBank/DDBJ databases">
        <authorList>
            <consortium name="ELIXIR-Norway"/>
            <consortium name="Elixir Norway"/>
        </authorList>
    </citation>
    <scope>NUCLEOTIDE SEQUENCE</scope>
</reference>
<organism evidence="3 4">
    <name type="scientific">Sphagnum jensenii</name>
    <dbReference type="NCBI Taxonomy" id="128206"/>
    <lineage>
        <taxon>Eukaryota</taxon>
        <taxon>Viridiplantae</taxon>
        <taxon>Streptophyta</taxon>
        <taxon>Embryophyta</taxon>
        <taxon>Bryophyta</taxon>
        <taxon>Sphagnophytina</taxon>
        <taxon>Sphagnopsida</taxon>
        <taxon>Sphagnales</taxon>
        <taxon>Sphagnaceae</taxon>
        <taxon>Sphagnum</taxon>
    </lineage>
</organism>
<accession>A0ABP0V9Z1</accession>
<protein>
    <recommendedName>
        <fullName evidence="2">Rho RNA-BD domain-containing protein</fullName>
    </recommendedName>
</protein>
<dbReference type="EMBL" id="CAXAQS010000159">
    <property type="protein sequence ID" value="CAK9250362.1"/>
    <property type="molecule type" value="Genomic_DNA"/>
</dbReference>
<dbReference type="Pfam" id="PF07497">
    <property type="entry name" value="Rho_RNA_bind"/>
    <property type="match status" value="1"/>
</dbReference>
<name>A0ABP0V9Z1_9BRYO</name>